<reference evidence="2" key="2">
    <citation type="submission" date="2020-10" db="UniProtKB">
        <authorList>
            <consortium name="WormBaseParasite"/>
        </authorList>
    </citation>
    <scope>IDENTIFICATION</scope>
</reference>
<organism evidence="1 2">
    <name type="scientific">Panagrellus redivivus</name>
    <name type="common">Microworm</name>
    <dbReference type="NCBI Taxonomy" id="6233"/>
    <lineage>
        <taxon>Eukaryota</taxon>
        <taxon>Metazoa</taxon>
        <taxon>Ecdysozoa</taxon>
        <taxon>Nematoda</taxon>
        <taxon>Chromadorea</taxon>
        <taxon>Rhabditida</taxon>
        <taxon>Tylenchina</taxon>
        <taxon>Panagrolaimomorpha</taxon>
        <taxon>Panagrolaimoidea</taxon>
        <taxon>Panagrolaimidae</taxon>
        <taxon>Panagrellus</taxon>
    </lineage>
</organism>
<name>A0A7E4W125_PANRE</name>
<dbReference type="Proteomes" id="UP000492821">
    <property type="component" value="Unassembled WGS sequence"/>
</dbReference>
<protein>
    <submittedName>
        <fullName evidence="2">BTB domain-containing protein</fullName>
    </submittedName>
</protein>
<reference evidence="1" key="1">
    <citation type="journal article" date="2013" name="Genetics">
        <title>The draft genome and transcriptome of Panagrellus redivivus are shaped by the harsh demands of a free-living lifestyle.</title>
        <authorList>
            <person name="Srinivasan J."/>
            <person name="Dillman A.R."/>
            <person name="Macchietto M.G."/>
            <person name="Heikkinen L."/>
            <person name="Lakso M."/>
            <person name="Fracchia K.M."/>
            <person name="Antoshechkin I."/>
            <person name="Mortazavi A."/>
            <person name="Wong G."/>
            <person name="Sternberg P.W."/>
        </authorList>
    </citation>
    <scope>NUCLEOTIDE SEQUENCE [LARGE SCALE GENOMIC DNA]</scope>
    <source>
        <strain evidence="1">MT8872</strain>
    </source>
</reference>
<sequence length="139" mass="15360">MSNVHPVLDDGSNGQSIILEQRANRFILKCDVDNKTLECPLTVSVTRAINDRPRFENACRSMSDRSMRLCLVGRPRYFDCISALTLFFLVPRSIHAFGPTATAQHAIIDCAVGVDLVELTSPSSFFPQSSVLAELIFAL</sequence>
<evidence type="ECO:0000313" key="2">
    <source>
        <dbReference type="WBParaSite" id="Pan_g5259.t1"/>
    </source>
</evidence>
<keyword evidence="1" id="KW-1185">Reference proteome</keyword>
<evidence type="ECO:0000313" key="1">
    <source>
        <dbReference type="Proteomes" id="UP000492821"/>
    </source>
</evidence>
<dbReference type="WBParaSite" id="Pan_g5259.t1">
    <property type="protein sequence ID" value="Pan_g5259.t1"/>
    <property type="gene ID" value="Pan_g5259"/>
</dbReference>
<accession>A0A7E4W125</accession>
<proteinExistence type="predicted"/>
<dbReference type="AlphaFoldDB" id="A0A7E4W125"/>